<accession>A0ACC1B0P0</accession>
<evidence type="ECO:0000313" key="2">
    <source>
        <dbReference type="Proteomes" id="UP001164250"/>
    </source>
</evidence>
<sequence>MENGLLLSLPQHQQLQPISLFVFSPQAQLHFPQPKPTPTHFHFISSHPHLRFPLITSTTRSRRWDSNAENFPAQNFNQQDDDEEDDDDEEEEEDESFYRKNLKRKRRWWSKKPKVKKKKSWNSLDEAIESVWILKVFKSYGWFSPAILISFLLATGPKAFLMSLAIPLVLSVLYLAFDKLWGMTQHKPKRKARMRRKTSTTYVSSVEMETEGQDGEGTRKVKKGNESWVGNNNGSVNKVRQNDPSFGGWDYLDEARFRRRATPETSKSQRTQEGKLSGSRTSDTPLLLRLLIAIFPLIGFWAKMFW</sequence>
<evidence type="ECO:0000313" key="1">
    <source>
        <dbReference type="EMBL" id="KAJ0092470.1"/>
    </source>
</evidence>
<organism evidence="1 2">
    <name type="scientific">Pistacia atlantica</name>
    <dbReference type="NCBI Taxonomy" id="434234"/>
    <lineage>
        <taxon>Eukaryota</taxon>
        <taxon>Viridiplantae</taxon>
        <taxon>Streptophyta</taxon>
        <taxon>Embryophyta</taxon>
        <taxon>Tracheophyta</taxon>
        <taxon>Spermatophyta</taxon>
        <taxon>Magnoliopsida</taxon>
        <taxon>eudicotyledons</taxon>
        <taxon>Gunneridae</taxon>
        <taxon>Pentapetalae</taxon>
        <taxon>rosids</taxon>
        <taxon>malvids</taxon>
        <taxon>Sapindales</taxon>
        <taxon>Anacardiaceae</taxon>
        <taxon>Pistacia</taxon>
    </lineage>
</organism>
<proteinExistence type="predicted"/>
<dbReference type="Proteomes" id="UP001164250">
    <property type="component" value="Chromosome 7"/>
</dbReference>
<name>A0ACC1B0P0_9ROSI</name>
<protein>
    <submittedName>
        <fullName evidence="1">Uncharacterized protein</fullName>
    </submittedName>
</protein>
<dbReference type="EMBL" id="CM047903">
    <property type="protein sequence ID" value="KAJ0092470.1"/>
    <property type="molecule type" value="Genomic_DNA"/>
</dbReference>
<comment type="caution">
    <text evidence="1">The sequence shown here is derived from an EMBL/GenBank/DDBJ whole genome shotgun (WGS) entry which is preliminary data.</text>
</comment>
<gene>
    <name evidence="1" type="ORF">Patl1_25750</name>
</gene>
<keyword evidence="2" id="KW-1185">Reference proteome</keyword>
<reference evidence="2" key="1">
    <citation type="journal article" date="2023" name="G3 (Bethesda)">
        <title>Genome assembly and association tests identify interacting loci associated with vigor, precocity, and sex in interspecific pistachio rootstocks.</title>
        <authorList>
            <person name="Palmer W."/>
            <person name="Jacygrad E."/>
            <person name="Sagayaradj S."/>
            <person name="Cavanaugh K."/>
            <person name="Han R."/>
            <person name="Bertier L."/>
            <person name="Beede B."/>
            <person name="Kafkas S."/>
            <person name="Golino D."/>
            <person name="Preece J."/>
            <person name="Michelmore R."/>
        </authorList>
    </citation>
    <scope>NUCLEOTIDE SEQUENCE [LARGE SCALE GENOMIC DNA]</scope>
</reference>